<reference evidence="3" key="1">
    <citation type="journal article" date="2014" name="Int. J. Syst. Evol. Microbiol.">
        <title>Complete genome sequence of Corynebacterium casei LMG S-19264T (=DSM 44701T), isolated from a smear-ripened cheese.</title>
        <authorList>
            <consortium name="US DOE Joint Genome Institute (JGI-PGF)"/>
            <person name="Walter F."/>
            <person name="Albersmeier A."/>
            <person name="Kalinowski J."/>
            <person name="Ruckert C."/>
        </authorList>
    </citation>
    <scope>NUCLEOTIDE SEQUENCE</scope>
    <source>
        <strain evidence="3">KCTC 23732</strain>
    </source>
</reference>
<evidence type="ECO:0000313" key="4">
    <source>
        <dbReference type="Proteomes" id="UP000608345"/>
    </source>
</evidence>
<dbReference type="Pfam" id="PF09937">
    <property type="entry name" value="DUF2169"/>
    <property type="match status" value="1"/>
</dbReference>
<name>A0A918MX50_9BURK</name>
<dbReference type="Gene3D" id="2.160.20.80">
    <property type="entry name" value="E3 ubiquitin-protein ligase SopA"/>
    <property type="match status" value="2"/>
</dbReference>
<dbReference type="InterPro" id="IPR018683">
    <property type="entry name" value="DUF2169"/>
</dbReference>
<dbReference type="PANTHER" id="PTHR47485">
    <property type="entry name" value="THYLAKOID LUMENAL 17.4 KDA PROTEIN, CHLOROPLASTIC"/>
    <property type="match status" value="1"/>
</dbReference>
<reference evidence="3" key="2">
    <citation type="submission" date="2020-09" db="EMBL/GenBank/DDBJ databases">
        <authorList>
            <person name="Sun Q."/>
            <person name="Kim S."/>
        </authorList>
    </citation>
    <scope>NUCLEOTIDE SEQUENCE</scope>
    <source>
        <strain evidence="3">KCTC 23732</strain>
    </source>
</reference>
<evidence type="ECO:0000256" key="1">
    <source>
        <dbReference type="ARBA" id="ARBA00022737"/>
    </source>
</evidence>
<keyword evidence="1" id="KW-0677">Repeat</keyword>
<dbReference type="InterPro" id="IPR001646">
    <property type="entry name" value="5peptide_repeat"/>
</dbReference>
<protein>
    <recommendedName>
        <fullName evidence="2">DUF2169 domain-containing protein</fullName>
    </recommendedName>
</protein>
<feature type="domain" description="DUF2169" evidence="2">
    <location>
        <begin position="20"/>
        <end position="175"/>
    </location>
</feature>
<comment type="caution">
    <text evidence="3">The sequence shown here is derived from an EMBL/GenBank/DDBJ whole genome shotgun (WGS) entry which is preliminary data.</text>
</comment>
<gene>
    <name evidence="3" type="ORF">GCM10011450_11130</name>
</gene>
<evidence type="ECO:0000313" key="3">
    <source>
        <dbReference type="EMBL" id="GGW82935.1"/>
    </source>
</evidence>
<sequence length="685" mass="76945">MKIIKPIRLSVMPRPYAWRGQTRLGLGVYALLDYSQGSVRLDSEQNLWKLVQEELDAGGVLDLAMPKPEPEFLVSGQAYTAFQEEKRQCAVKARVGELEKDLLVFGDRFWVNNEISRPQPFESMRINWANAFGGPSFERNPEGKGAAPEPFNGTLVQRLPNIEGLRNRVSDSRNQQNRAVAEREKARQRLHELGHDPAVFVAPEFVGPNKPLSFSELPEIFERLQQHVPDRETIEKQVRGEALSSLAKLKKEGRIQAGGPLDFEDSLKIGGMPITAENHGPLKIDRDGKLAQALEKLHQERKVLREGGKPESKSTGAPLLDPDFMQHAQKQMDKLYLYSVQFLGAAPVAGPHRMEQMKEAVRKAYRENKNLAGLDLTGIDLSDMDLQGANLQGAMLEGAILHNVRLDHANLTHAVLARAKISGSSFKHANLANSNLSQARIEHSTFEQACFDHAILFGLEAEQVQMTGARFKTCQFYQGKLQQVDLTGASFEQAAFHEVVLDRVGFIEAQLKQLAFSDCPLSHVSFERSEVEGGVFYQCGLEQLSFDEAWLKNIVFTQGVKLNCCTFRQSQIRTCNFRQTHMEQCDFKQALAENCDFSEAEISLCMMEHARFPQTLFVRTFIEKVSLQYSSLIGANLQKSVMKEVNLYRANLFRADVSGLVADRETVFDGIYAEQVKRFPEAKGA</sequence>
<dbReference type="Pfam" id="PF00805">
    <property type="entry name" value="Pentapeptide"/>
    <property type="match status" value="3"/>
</dbReference>
<dbReference type="Proteomes" id="UP000608345">
    <property type="component" value="Unassembled WGS sequence"/>
</dbReference>
<dbReference type="EMBL" id="BMYS01000005">
    <property type="protein sequence ID" value="GGW82935.1"/>
    <property type="molecule type" value="Genomic_DNA"/>
</dbReference>
<keyword evidence="4" id="KW-1185">Reference proteome</keyword>
<dbReference type="PANTHER" id="PTHR47485:SF1">
    <property type="entry name" value="THYLAKOID LUMENAL 17.4 KDA PROTEIN, CHLOROPLASTIC"/>
    <property type="match status" value="1"/>
</dbReference>
<dbReference type="SUPFAM" id="SSF141571">
    <property type="entry name" value="Pentapeptide repeat-like"/>
    <property type="match status" value="2"/>
</dbReference>
<organism evidence="3 4">
    <name type="scientific">Advenella faeciporci</name>
    <dbReference type="NCBI Taxonomy" id="797535"/>
    <lineage>
        <taxon>Bacteria</taxon>
        <taxon>Pseudomonadati</taxon>
        <taxon>Pseudomonadota</taxon>
        <taxon>Betaproteobacteria</taxon>
        <taxon>Burkholderiales</taxon>
        <taxon>Alcaligenaceae</taxon>
    </lineage>
</organism>
<proteinExistence type="predicted"/>
<dbReference type="RefSeq" id="WP_189384462.1">
    <property type="nucleotide sequence ID" value="NZ_BAABFY010000055.1"/>
</dbReference>
<dbReference type="AlphaFoldDB" id="A0A918MX50"/>
<accession>A0A918MX50</accession>
<evidence type="ECO:0000259" key="2">
    <source>
        <dbReference type="Pfam" id="PF09937"/>
    </source>
</evidence>